<gene>
    <name evidence="5" type="ORF">M9Y10_009976</name>
</gene>
<dbReference type="PROSITE" id="PS50088">
    <property type="entry name" value="ANK_REPEAT"/>
    <property type="match status" value="2"/>
</dbReference>
<comment type="caution">
    <text evidence="5">The sequence shown here is derived from an EMBL/GenBank/DDBJ whole genome shotgun (WGS) entry which is preliminary data.</text>
</comment>
<feature type="repeat" description="ANK" evidence="3">
    <location>
        <begin position="334"/>
        <end position="356"/>
    </location>
</feature>
<evidence type="ECO:0000259" key="4">
    <source>
        <dbReference type="Pfam" id="PF11929"/>
    </source>
</evidence>
<dbReference type="PANTHER" id="PTHR24198">
    <property type="entry name" value="ANKYRIN REPEAT AND PROTEIN KINASE DOMAIN-CONTAINING PROTEIN"/>
    <property type="match status" value="1"/>
</dbReference>
<proteinExistence type="predicted"/>
<evidence type="ECO:0000256" key="2">
    <source>
        <dbReference type="ARBA" id="ARBA00023043"/>
    </source>
</evidence>
<keyword evidence="2 3" id="KW-0040">ANK repeat</keyword>
<dbReference type="InterPro" id="IPR020683">
    <property type="entry name" value="DUF3447"/>
</dbReference>
<keyword evidence="6" id="KW-1185">Reference proteome</keyword>
<name>A0ABR2IQ31_9EUKA</name>
<feature type="domain" description="DUF3447" evidence="4">
    <location>
        <begin position="251"/>
        <end position="317"/>
    </location>
</feature>
<keyword evidence="1" id="KW-0677">Repeat</keyword>
<accession>A0ABR2IQ31</accession>
<dbReference type="EMBL" id="JAPFFF010000015">
    <property type="protein sequence ID" value="KAK8867007.1"/>
    <property type="molecule type" value="Genomic_DNA"/>
</dbReference>
<dbReference type="Pfam" id="PF11929">
    <property type="entry name" value="DUF3447"/>
    <property type="match status" value="1"/>
</dbReference>
<evidence type="ECO:0000313" key="5">
    <source>
        <dbReference type="EMBL" id="KAK8867007.1"/>
    </source>
</evidence>
<protein>
    <recommendedName>
        <fullName evidence="4">DUF3447 domain-containing protein</fullName>
    </recommendedName>
</protein>
<dbReference type="PANTHER" id="PTHR24198:SF165">
    <property type="entry name" value="ANKYRIN REPEAT-CONTAINING PROTEIN-RELATED"/>
    <property type="match status" value="1"/>
</dbReference>
<evidence type="ECO:0000256" key="3">
    <source>
        <dbReference type="PROSITE-ProRule" id="PRU00023"/>
    </source>
</evidence>
<dbReference type="PROSITE" id="PS50297">
    <property type="entry name" value="ANK_REP_REGION"/>
    <property type="match status" value="2"/>
</dbReference>
<evidence type="ECO:0000313" key="6">
    <source>
        <dbReference type="Proteomes" id="UP001470230"/>
    </source>
</evidence>
<sequence length="438" mass="50593">MSLPDIIKANQNELTSLIQISDKLKELQGHSFGSIQRMLRGSKFYENKDLLFQFLCCLNSIANSRPIQLPLYCKFLKSIIPNIKDKFTSDELVIIFTNKRMLLLLLKEKLVNIQTIINFFVDSADILQYFCEELQSADKNWFETQKGFYPILDKFLKKFKKEEHRENRNICQNEDLFARTIRKDDAEKLQELIAFTNRSFSLPIGSSPYEMCDEYVKNSKMIEYAAYFGSVKSFKYLWMNGAAGFSVNLPRYAISGGNYDIIHITEQLHTQYDEDCLNEAIRFHRNDIVHYLIDSIGLKFTLEALLESIKSFNFEIFNEFAADVLKDVNQQLNSGVSALHIAAQYGNLQVVKLLVQIPELKPNIRDQNGRTPLHLASRAGYMSIVKCLVKYTKVNIESKDKLSNVPLHLASLFCRLEVVKFLSTLQRINPNVADRIQN</sequence>
<feature type="repeat" description="ANK" evidence="3">
    <location>
        <begin position="368"/>
        <end position="390"/>
    </location>
</feature>
<reference evidence="5 6" key="1">
    <citation type="submission" date="2024-04" db="EMBL/GenBank/DDBJ databases">
        <title>Tritrichomonas musculus Genome.</title>
        <authorList>
            <person name="Alves-Ferreira E."/>
            <person name="Grigg M."/>
            <person name="Lorenzi H."/>
            <person name="Galac M."/>
        </authorList>
    </citation>
    <scope>NUCLEOTIDE SEQUENCE [LARGE SCALE GENOMIC DNA]</scope>
    <source>
        <strain evidence="5 6">EAF2021</strain>
    </source>
</reference>
<evidence type="ECO:0000256" key="1">
    <source>
        <dbReference type="ARBA" id="ARBA00022737"/>
    </source>
</evidence>
<dbReference type="Proteomes" id="UP001470230">
    <property type="component" value="Unassembled WGS sequence"/>
</dbReference>
<dbReference type="SMART" id="SM00248">
    <property type="entry name" value="ANK"/>
    <property type="match status" value="4"/>
</dbReference>
<dbReference type="Pfam" id="PF12796">
    <property type="entry name" value="Ank_2"/>
    <property type="match status" value="1"/>
</dbReference>
<organism evidence="5 6">
    <name type="scientific">Tritrichomonas musculus</name>
    <dbReference type="NCBI Taxonomy" id="1915356"/>
    <lineage>
        <taxon>Eukaryota</taxon>
        <taxon>Metamonada</taxon>
        <taxon>Parabasalia</taxon>
        <taxon>Tritrichomonadida</taxon>
        <taxon>Tritrichomonadidae</taxon>
        <taxon>Tritrichomonas</taxon>
    </lineage>
</organism>
<dbReference type="Gene3D" id="1.25.40.20">
    <property type="entry name" value="Ankyrin repeat-containing domain"/>
    <property type="match status" value="1"/>
</dbReference>
<dbReference type="InterPro" id="IPR002110">
    <property type="entry name" value="Ankyrin_rpt"/>
</dbReference>
<dbReference type="InterPro" id="IPR036770">
    <property type="entry name" value="Ankyrin_rpt-contain_sf"/>
</dbReference>
<dbReference type="SUPFAM" id="SSF48403">
    <property type="entry name" value="Ankyrin repeat"/>
    <property type="match status" value="1"/>
</dbReference>